<dbReference type="SUPFAM" id="SSF49899">
    <property type="entry name" value="Concanavalin A-like lectins/glucanases"/>
    <property type="match status" value="2"/>
</dbReference>
<accession>A0A814AK94</accession>
<dbReference type="Proteomes" id="UP000663828">
    <property type="component" value="Unassembled WGS sequence"/>
</dbReference>
<sequence>MMEARSNWSTGETTHPNTTRNIFSKCALSRARFVIIGVVIGALIAGIGLASVITMYVSDQSKTTASTTQTTSSSTTSISSTSSSSTSTSSTTSSSTSTSSTTSSTSSTSVSTTTTTSPVPYSYIFWSFDSNCNDMYNVYNGVSMNGASYTSPGYTGYGSALSLDGSSSQYVLVSNYKDMTYTSFTWEVWSYPTNLTNFDNMLLSMCETTNNSRCMHWTVRTNRTYFGFYSNDCQGTTILETNRWYHIAFVYDYPTLTQYLYLDGVLDGIKNSSAPFQGANGVMMIGALNTTSGPPVSFWSGYIDQMSYVSRAKTATEIFTDATLVAYYSFDNGSLLDSGPNKINGTAVGVSVTAGRINESLLFNTSGAYFQAGMFTLLGVIGHEYSISLWVNKLSSAGAGGTLAHVSGSSNGTLWCISMLGLTASDEIVGQSWNNSIVAVQGSALVAGVWTHIVTSYSLTNGVRLWINGRLIGSTPQFTYAASNLANWITIGTTFSNAVQCAHGNVAIGQFYGMIDELKVYSRELTSSDVYQLANP</sequence>
<proteinExistence type="predicted"/>
<keyword evidence="1" id="KW-0732">Signal</keyword>
<dbReference type="AlphaFoldDB" id="A0A814AK94"/>
<keyword evidence="4" id="KW-0472">Membrane</keyword>
<evidence type="ECO:0000256" key="2">
    <source>
        <dbReference type="ARBA" id="ARBA00023157"/>
    </source>
</evidence>
<protein>
    <recommendedName>
        <fullName evidence="5">LamG-like jellyroll fold domain-containing protein</fullName>
    </recommendedName>
</protein>
<dbReference type="EMBL" id="CAJNOR010000438">
    <property type="protein sequence ID" value="CAF0914806.1"/>
    <property type="molecule type" value="Genomic_DNA"/>
</dbReference>
<dbReference type="SMART" id="SM00560">
    <property type="entry name" value="LamGL"/>
    <property type="match status" value="1"/>
</dbReference>
<evidence type="ECO:0000259" key="5">
    <source>
        <dbReference type="SMART" id="SM00560"/>
    </source>
</evidence>
<keyword evidence="4" id="KW-0812">Transmembrane</keyword>
<keyword evidence="4" id="KW-1133">Transmembrane helix</keyword>
<evidence type="ECO:0000256" key="1">
    <source>
        <dbReference type="ARBA" id="ARBA00022729"/>
    </source>
</evidence>
<dbReference type="Gene3D" id="2.60.120.200">
    <property type="match status" value="2"/>
</dbReference>
<keyword evidence="7" id="KW-1185">Reference proteome</keyword>
<name>A0A814AK94_ADIRI</name>
<dbReference type="Pfam" id="PF13385">
    <property type="entry name" value="Laminin_G_3"/>
    <property type="match status" value="2"/>
</dbReference>
<comment type="caution">
    <text evidence="6">The sequence shown here is derived from an EMBL/GenBank/DDBJ whole genome shotgun (WGS) entry which is preliminary data.</text>
</comment>
<feature type="domain" description="LamG-like jellyroll fold" evidence="5">
    <location>
        <begin position="182"/>
        <end position="316"/>
    </location>
</feature>
<evidence type="ECO:0000313" key="6">
    <source>
        <dbReference type="EMBL" id="CAF0914806.1"/>
    </source>
</evidence>
<evidence type="ECO:0000256" key="3">
    <source>
        <dbReference type="SAM" id="MobiDB-lite"/>
    </source>
</evidence>
<organism evidence="6 7">
    <name type="scientific">Adineta ricciae</name>
    <name type="common">Rotifer</name>
    <dbReference type="NCBI Taxonomy" id="249248"/>
    <lineage>
        <taxon>Eukaryota</taxon>
        <taxon>Metazoa</taxon>
        <taxon>Spiralia</taxon>
        <taxon>Gnathifera</taxon>
        <taxon>Rotifera</taxon>
        <taxon>Eurotatoria</taxon>
        <taxon>Bdelloidea</taxon>
        <taxon>Adinetida</taxon>
        <taxon>Adinetidae</taxon>
        <taxon>Adineta</taxon>
    </lineage>
</organism>
<reference evidence="6" key="1">
    <citation type="submission" date="2021-02" db="EMBL/GenBank/DDBJ databases">
        <authorList>
            <person name="Nowell W R."/>
        </authorList>
    </citation>
    <scope>NUCLEOTIDE SEQUENCE</scope>
</reference>
<dbReference type="InterPro" id="IPR006558">
    <property type="entry name" value="LamG-like"/>
</dbReference>
<feature type="region of interest" description="Disordered" evidence="3">
    <location>
        <begin position="64"/>
        <end position="115"/>
    </location>
</feature>
<dbReference type="InterPro" id="IPR013320">
    <property type="entry name" value="ConA-like_dom_sf"/>
</dbReference>
<gene>
    <name evidence="6" type="ORF">XAT740_LOCUS8722</name>
</gene>
<feature type="transmembrane region" description="Helical" evidence="4">
    <location>
        <begin position="33"/>
        <end position="57"/>
    </location>
</feature>
<evidence type="ECO:0000256" key="4">
    <source>
        <dbReference type="SAM" id="Phobius"/>
    </source>
</evidence>
<keyword evidence="2" id="KW-1015">Disulfide bond</keyword>
<evidence type="ECO:0000313" key="7">
    <source>
        <dbReference type="Proteomes" id="UP000663828"/>
    </source>
</evidence>